<dbReference type="PANTHER" id="PTHR44757:SF2">
    <property type="entry name" value="BIOFILM ARCHITECTURE MAINTENANCE PROTEIN MBAA"/>
    <property type="match status" value="1"/>
</dbReference>
<feature type="domain" description="EAL" evidence="2">
    <location>
        <begin position="337"/>
        <end position="591"/>
    </location>
</feature>
<dbReference type="CDD" id="cd01948">
    <property type="entry name" value="EAL"/>
    <property type="match status" value="1"/>
</dbReference>
<dbReference type="PROSITE" id="PS50887">
    <property type="entry name" value="GGDEF"/>
    <property type="match status" value="1"/>
</dbReference>
<dbReference type="InterPro" id="IPR001633">
    <property type="entry name" value="EAL_dom"/>
</dbReference>
<dbReference type="PROSITE" id="PS50883">
    <property type="entry name" value="EAL"/>
    <property type="match status" value="1"/>
</dbReference>
<dbReference type="Gene3D" id="3.20.20.450">
    <property type="entry name" value="EAL domain"/>
    <property type="match status" value="1"/>
</dbReference>
<feature type="domain" description="PAC" evidence="1">
    <location>
        <begin position="119"/>
        <end position="170"/>
    </location>
</feature>
<dbReference type="Pfam" id="PF00990">
    <property type="entry name" value="GGDEF"/>
    <property type="match status" value="1"/>
</dbReference>
<dbReference type="InterPro" id="IPR001610">
    <property type="entry name" value="PAC"/>
</dbReference>
<dbReference type="InterPro" id="IPR000160">
    <property type="entry name" value="GGDEF_dom"/>
</dbReference>
<evidence type="ECO:0000259" key="3">
    <source>
        <dbReference type="PROSITE" id="PS50887"/>
    </source>
</evidence>
<dbReference type="Gene3D" id="3.30.70.270">
    <property type="match status" value="1"/>
</dbReference>
<dbReference type="InterPro" id="IPR035919">
    <property type="entry name" value="EAL_sf"/>
</dbReference>
<dbReference type="SUPFAM" id="SSF141868">
    <property type="entry name" value="EAL domain-like"/>
    <property type="match status" value="1"/>
</dbReference>
<comment type="caution">
    <text evidence="4">The sequence shown here is derived from an EMBL/GenBank/DDBJ whole genome shotgun (WGS) entry which is preliminary data.</text>
</comment>
<keyword evidence="5" id="KW-1185">Reference proteome</keyword>
<dbReference type="PROSITE" id="PS50113">
    <property type="entry name" value="PAC"/>
    <property type="match status" value="1"/>
</dbReference>
<dbReference type="SMART" id="SM00086">
    <property type="entry name" value="PAC"/>
    <property type="match status" value="1"/>
</dbReference>
<organism evidence="4 5">
    <name type="scientific">Salinarimonas ramus</name>
    <dbReference type="NCBI Taxonomy" id="690164"/>
    <lineage>
        <taxon>Bacteria</taxon>
        <taxon>Pseudomonadati</taxon>
        <taxon>Pseudomonadota</taxon>
        <taxon>Alphaproteobacteria</taxon>
        <taxon>Hyphomicrobiales</taxon>
        <taxon>Salinarimonadaceae</taxon>
        <taxon>Salinarimonas</taxon>
    </lineage>
</organism>
<evidence type="ECO:0000313" key="4">
    <source>
        <dbReference type="EMBL" id="GGK45864.1"/>
    </source>
</evidence>
<evidence type="ECO:0000259" key="2">
    <source>
        <dbReference type="PROSITE" id="PS50883"/>
    </source>
</evidence>
<dbReference type="EMBL" id="BMMF01000011">
    <property type="protein sequence ID" value="GGK45864.1"/>
    <property type="molecule type" value="Genomic_DNA"/>
</dbReference>
<accession>A0A917QDT0</accession>
<dbReference type="InterPro" id="IPR035965">
    <property type="entry name" value="PAS-like_dom_sf"/>
</dbReference>
<dbReference type="PANTHER" id="PTHR44757">
    <property type="entry name" value="DIGUANYLATE CYCLASE DGCP"/>
    <property type="match status" value="1"/>
</dbReference>
<dbReference type="Gene3D" id="2.10.70.100">
    <property type="match status" value="1"/>
</dbReference>
<feature type="domain" description="GGDEF" evidence="3">
    <location>
        <begin position="199"/>
        <end position="328"/>
    </location>
</feature>
<dbReference type="InterPro" id="IPR052155">
    <property type="entry name" value="Biofilm_reg_signaling"/>
</dbReference>
<proteinExistence type="predicted"/>
<sequence>MPGQRPDPTNMSRQEDAPTSHDALLAALHAAEETIAVQGRALAHSRKVFARASEAAKIGVWECDLATQAITWTDGVYDIFDIPRGEPVDRARALAAYDPASARELEAVRSAAIDARTGFSLDARIRTERGNVRWMRVTASIECEDGRAVRIFGMKQDITEEKTLAERTRFLAECDPLTGLANRALFHARLADALTSGTEGLALLLVDLDGFKAVNDTYGHHAGDLCLVAVAERLRDACGADALVARIGGDEFAILVADVDVEALAARIVEDAERPIPHGASALKLGASVGIARAADAMGREAELFTDADLALYAAKRTGRGCYRVYDPAMRRVENARIAVIGAVSDALAAGRLDLHYQPLVSLPSGAVLGSEALLRLATPEGDLLPARSLAAAFEDADLSRRIGRFVLERVLDQAARWARGGLRHGRISINLAEEEARAADFAPTLLAGLERAGLAPGAIAVEVPEDVFARADPDLVAALACLRANGVRIAIDDFGAAFASLAQLRFCPVDIVKVDAAFVGALDPGSSERIVVEALVHAASGLGVELVAKNVESRELGSRLSAIGFSAAQGHAWHPALPASDLARLLPTDTADIVRVA</sequence>
<name>A0A917QDT0_9HYPH</name>
<dbReference type="SUPFAM" id="SSF55785">
    <property type="entry name" value="PYP-like sensor domain (PAS domain)"/>
    <property type="match status" value="1"/>
</dbReference>
<gene>
    <name evidence="4" type="ORF">GCM10011322_36240</name>
</gene>
<dbReference type="InterPro" id="IPR000700">
    <property type="entry name" value="PAS-assoc_C"/>
</dbReference>
<dbReference type="NCBIfam" id="TIGR00254">
    <property type="entry name" value="GGDEF"/>
    <property type="match status" value="1"/>
</dbReference>
<reference evidence="4 5" key="1">
    <citation type="journal article" date="2014" name="Int. J. Syst. Evol. Microbiol.">
        <title>Complete genome sequence of Corynebacterium casei LMG S-19264T (=DSM 44701T), isolated from a smear-ripened cheese.</title>
        <authorList>
            <consortium name="US DOE Joint Genome Institute (JGI-PGF)"/>
            <person name="Walter F."/>
            <person name="Albersmeier A."/>
            <person name="Kalinowski J."/>
            <person name="Ruckert C."/>
        </authorList>
    </citation>
    <scope>NUCLEOTIDE SEQUENCE [LARGE SCALE GENOMIC DNA]</scope>
    <source>
        <strain evidence="4 5">CGMCC 1.9161</strain>
    </source>
</reference>
<dbReference type="Gene3D" id="3.30.450.20">
    <property type="entry name" value="PAS domain"/>
    <property type="match status" value="1"/>
</dbReference>
<dbReference type="InterPro" id="IPR029787">
    <property type="entry name" value="Nucleotide_cyclase"/>
</dbReference>
<dbReference type="SMART" id="SM00267">
    <property type="entry name" value="GGDEF"/>
    <property type="match status" value="1"/>
</dbReference>
<dbReference type="Pfam" id="PF00563">
    <property type="entry name" value="EAL"/>
    <property type="match status" value="1"/>
</dbReference>
<protein>
    <submittedName>
        <fullName evidence="4">Uncharacterized protein</fullName>
    </submittedName>
</protein>
<dbReference type="AlphaFoldDB" id="A0A917QDT0"/>
<evidence type="ECO:0000313" key="5">
    <source>
        <dbReference type="Proteomes" id="UP000600449"/>
    </source>
</evidence>
<dbReference type="Proteomes" id="UP000600449">
    <property type="component" value="Unassembled WGS sequence"/>
</dbReference>
<dbReference type="SUPFAM" id="SSF55073">
    <property type="entry name" value="Nucleotide cyclase"/>
    <property type="match status" value="1"/>
</dbReference>
<dbReference type="CDD" id="cd01949">
    <property type="entry name" value="GGDEF"/>
    <property type="match status" value="1"/>
</dbReference>
<dbReference type="SMART" id="SM00052">
    <property type="entry name" value="EAL"/>
    <property type="match status" value="1"/>
</dbReference>
<dbReference type="InterPro" id="IPR043128">
    <property type="entry name" value="Rev_trsase/Diguanyl_cyclase"/>
</dbReference>
<evidence type="ECO:0000259" key="1">
    <source>
        <dbReference type="PROSITE" id="PS50113"/>
    </source>
</evidence>